<evidence type="ECO:0000256" key="10">
    <source>
        <dbReference type="ARBA" id="ARBA00022786"/>
    </source>
</evidence>
<comment type="pathway">
    <text evidence="4">Protein modification; protein ubiquitination.</text>
</comment>
<feature type="domain" description="TRAF-type" evidence="18">
    <location>
        <begin position="304"/>
        <end position="350"/>
    </location>
</feature>
<dbReference type="VEuPathDB" id="FungiDB:A9K55_009216"/>
<dbReference type="OrthoDB" id="20295at2759"/>
<feature type="region of interest" description="Disordered" evidence="16">
    <location>
        <begin position="101"/>
        <end position="136"/>
    </location>
</feature>
<evidence type="ECO:0000256" key="16">
    <source>
        <dbReference type="SAM" id="MobiDB-lite"/>
    </source>
</evidence>
<feature type="region of interest" description="Disordered" evidence="16">
    <location>
        <begin position="561"/>
        <end position="682"/>
    </location>
</feature>
<dbReference type="VEuPathDB" id="FungiDB:CCM_08970"/>
<protein>
    <submittedName>
        <fullName evidence="20">Ubiquitin conjugation factor E4</fullName>
    </submittedName>
</protein>
<gene>
    <name evidence="20" type="ORF">A9K55_009216</name>
</gene>
<evidence type="ECO:0000259" key="17">
    <source>
        <dbReference type="PROSITE" id="PS50089"/>
    </source>
</evidence>
<dbReference type="InterPro" id="IPR001293">
    <property type="entry name" value="Znf_TRAF"/>
</dbReference>
<dbReference type="GO" id="GO:0005634">
    <property type="term" value="C:nucleus"/>
    <property type="evidence" value="ECO:0007669"/>
    <property type="project" value="UniProtKB-SubCell"/>
</dbReference>
<feature type="compositionally biased region" description="Polar residues" evidence="16">
    <location>
        <begin position="29"/>
        <end position="38"/>
    </location>
</feature>
<dbReference type="Pfam" id="PF02176">
    <property type="entry name" value="zf-TRAF"/>
    <property type="match status" value="1"/>
</dbReference>
<dbReference type="PROSITE" id="PS50089">
    <property type="entry name" value="ZF_RING_2"/>
    <property type="match status" value="1"/>
</dbReference>
<evidence type="ECO:0000256" key="3">
    <source>
        <dbReference type="ARBA" id="ARBA00004496"/>
    </source>
</evidence>
<keyword evidence="13" id="KW-0539">Nucleus</keyword>
<keyword evidence="7" id="KW-0808">Transferase</keyword>
<feature type="region of interest" description="Disordered" evidence="16">
    <location>
        <begin position="1"/>
        <end position="45"/>
    </location>
</feature>
<dbReference type="CDD" id="cd16449">
    <property type="entry name" value="RING-HC"/>
    <property type="match status" value="1"/>
</dbReference>
<dbReference type="InterPro" id="IPR001841">
    <property type="entry name" value="Znf_RING"/>
</dbReference>
<dbReference type="PROSITE" id="PS51698">
    <property type="entry name" value="U_BOX"/>
    <property type="match status" value="1"/>
</dbReference>
<dbReference type="Pfam" id="PF10408">
    <property type="entry name" value="Ufd2P_core"/>
    <property type="match status" value="1"/>
</dbReference>
<name>A0A2H4SE91_CORMI</name>
<sequence length="1645" mass="183304">MASTTPPPTRRESNATAPDVPLSRPSLGVSLSPNYGSDSSDDGLRMTPAEARRFARRNLRRASATPDLVTSLVRPPSPEAFYITPELHGRMRQGATLRGLRRRTSGGAGGGASGSGSASTMNADRRSGPLLPPHKSSLDIPKRYGGHCIFDVYSLAYVAEPDANLLCPICHDPLVDPVTTPCDHTFCYRCIRRSIASSPSGTACPIDREPLFWADCFSAARLIRTQLNALVVKCPYTNRGCTKELRREMIEKHASSECRYRDYYCPDKDCTKKLASKPTDDVCHHKETSCAACLERIEEVDSEVHLLSCPKSKTRCEACWDMVVRSQMDAHRDLECDGVEVGCPYQNLGCPARLMRGQISTHTICCAFHPETPSGIIIRSQRDVIQSYGDLSSQLRDLQTRQAETTRQLDDMSVSRRFVSGSSAGASAAGGVGEASMSDSCRTMQDLDAGFEEVHQNLTHLEARQSMWTLNQVMPIREEVTELRNNINMIRMHVNWLLNRSREEGRIRAANNTGAAAAAAAAAVATAAGIRRNSAGEGIPMLQERRRSSGMDADIRARRLAKLGAPKPQPDNGGSNSTAGGEASPKSAAADTASSSSAAAASKTKINITPAAPTARSGSNPFTQMGLDNKPSDSKGPAGSGRTTSPRKRSLQEIDDGSTAATVAPPPPRKQPAPQTAESDELYTHRVLTNVFRVSVDPHHMSSPHAAGVRLTFLPGLNEELNASGESLRLSTATLDQAIIEACSSWPEDKPLLNYLLPCWKRAVKQAAQKTSSVTRHRVHEEAKRLCMSNCLFAITMPDLYGRSANPEHDTIAPQLLRGPNDENGLCFDFIQEAIKRFDEDDEFPAIFDNAMVRISRQLARMSMGDNYKPHVQALLAYTRFPTLVGNLSKTAAFNVASPAHDIEKDTLLGPFFRLSPLQPEVIKSYFPGARTLDKGRIANAQDALRMVLRTHQDDLFTIANAFIRAGPITRGCTLNWFAHIMNTNHKRRAIQVDPRVVASDGFMVNISTIMDRFCEPFMDNDFSKMDKIDIRYLRRSPRVDINDETKINADQATADKYYETKVDEEGSNFISEAFFLTLAAHHYGSEALNSQLKNLGRDIKYLASRIQAMEAEREKATRTPQQQAVFEETMSRHVNVLEKTMALRHAIEGVLLDDRMQSTSLRFMRYVAVWLMRLATGQDYKPGRESQMVKLPLPEENQEAFACLPEYTLQNIVDNFKFVFKWLPNILPSAVGEEMIALCITFLRSSDWIKNPYLKSSLVSLLFYGTWNFLHLKKGVLGDQLMSLPFANEYLLHALMKFYIECESTGNNAFYDKFNIRYEIFQVIKCVWSNDVYKQQLTRESKINRGFFVQFVNMLLNDATYVLDEALSKFPKMRALEIELKDQHLTAEDRQAKQEELSTLGNQATSYMQLANETLEMMKLFTSALSDAFTMPEIVSRLASMLNYNLETLAGKRAAAELNVDNREQYHFRPIQLLSDLVEIYLHLGSSPVFVDAVAADGRSYKPEVLDRVTTILASRHTKDPADMARWERLKARFRAAKAQLDQAELDLGDVPPEFEDPIMGDLMRDPVLLPSRHVVDRSTIVQHLLSDPKDPFTRQPMTVDDVVPQTELKAKIEAWRDDKMAEARSKLAANRAAGQEPMDTTEG</sequence>
<evidence type="ECO:0000256" key="15">
    <source>
        <dbReference type="SAM" id="Coils"/>
    </source>
</evidence>
<dbReference type="GO" id="GO:0006511">
    <property type="term" value="P:ubiquitin-dependent protein catabolic process"/>
    <property type="evidence" value="ECO:0007669"/>
    <property type="project" value="InterPro"/>
</dbReference>
<keyword evidence="12" id="KW-0697">Rotamase</keyword>
<keyword evidence="15" id="KW-0175">Coiled coil</keyword>
<dbReference type="GO" id="GO:0008270">
    <property type="term" value="F:zinc ion binding"/>
    <property type="evidence" value="ECO:0007669"/>
    <property type="project" value="UniProtKB-KW"/>
</dbReference>
<keyword evidence="12" id="KW-0413">Isomerase</keyword>
<keyword evidence="9 14" id="KW-0863">Zinc-finger</keyword>
<feature type="coiled-coil region" evidence="15">
    <location>
        <begin position="1093"/>
        <end position="1120"/>
    </location>
</feature>
<evidence type="ECO:0000313" key="20">
    <source>
        <dbReference type="EMBL" id="ATY61400.1"/>
    </source>
</evidence>
<organism evidence="20 21">
    <name type="scientific">Cordyceps militaris</name>
    <name type="common">Caterpillar fungus</name>
    <name type="synonym">Clavaria militaris</name>
    <dbReference type="NCBI Taxonomy" id="73501"/>
    <lineage>
        <taxon>Eukaryota</taxon>
        <taxon>Fungi</taxon>
        <taxon>Dikarya</taxon>
        <taxon>Ascomycota</taxon>
        <taxon>Pezizomycotina</taxon>
        <taxon>Sordariomycetes</taxon>
        <taxon>Hypocreomycetidae</taxon>
        <taxon>Hypocreales</taxon>
        <taxon>Cordycipitaceae</taxon>
        <taxon>Cordyceps</taxon>
    </lineage>
</organism>
<dbReference type="InterPro" id="IPR019474">
    <property type="entry name" value="Ub_conjug_fac_E4_core"/>
</dbReference>
<feature type="zinc finger region" description="TRAF-type" evidence="14">
    <location>
        <begin position="304"/>
        <end position="350"/>
    </location>
</feature>
<dbReference type="GO" id="GO:0005737">
    <property type="term" value="C:cytoplasm"/>
    <property type="evidence" value="ECO:0007669"/>
    <property type="project" value="UniProtKB-SubCell"/>
</dbReference>
<dbReference type="InterPro" id="IPR003613">
    <property type="entry name" value="Ubox_domain"/>
</dbReference>
<evidence type="ECO:0000256" key="1">
    <source>
        <dbReference type="ARBA" id="ARBA00000900"/>
    </source>
</evidence>
<evidence type="ECO:0000256" key="9">
    <source>
        <dbReference type="ARBA" id="ARBA00022771"/>
    </source>
</evidence>
<evidence type="ECO:0000256" key="2">
    <source>
        <dbReference type="ARBA" id="ARBA00004123"/>
    </source>
</evidence>
<keyword evidence="11 14" id="KW-0862">Zinc</keyword>
<keyword evidence="10" id="KW-0833">Ubl conjugation pathway</keyword>
<dbReference type="GO" id="GO:0000151">
    <property type="term" value="C:ubiquitin ligase complex"/>
    <property type="evidence" value="ECO:0007669"/>
    <property type="project" value="InterPro"/>
</dbReference>
<dbReference type="Pfam" id="PF13923">
    <property type="entry name" value="zf-C3HC4_2"/>
    <property type="match status" value="1"/>
</dbReference>
<keyword evidence="6" id="KW-0963">Cytoplasm</keyword>
<accession>A0A2H4SE91</accession>
<feature type="domain" description="U-box" evidence="19">
    <location>
        <begin position="1551"/>
        <end position="1624"/>
    </location>
</feature>
<dbReference type="SUPFAM" id="SSF49599">
    <property type="entry name" value="TRAF domain-like"/>
    <property type="match status" value="1"/>
</dbReference>
<reference evidence="20 21" key="1">
    <citation type="journal article" date="2017" name="BMC Genomics">
        <title>Chromosome level assembly and secondary metabolite potential of the parasitic fungus Cordyceps militaris.</title>
        <authorList>
            <person name="Kramer G.J."/>
            <person name="Nodwell J.R."/>
        </authorList>
    </citation>
    <scope>NUCLEOTIDE SEQUENCE [LARGE SCALE GENOMIC DNA]</scope>
    <source>
        <strain evidence="20 21">ATCC 34164</strain>
    </source>
</reference>
<dbReference type="GO" id="GO:0034450">
    <property type="term" value="F:ubiquitin-ubiquitin ligase activity"/>
    <property type="evidence" value="ECO:0007669"/>
    <property type="project" value="InterPro"/>
</dbReference>
<dbReference type="Gene3D" id="3.30.40.10">
    <property type="entry name" value="Zinc/RING finger domain, C3HC4 (zinc finger)"/>
    <property type="match status" value="3"/>
</dbReference>
<dbReference type="FunFam" id="3.30.40.10:FF:000055">
    <property type="entry name" value="Ubiquitin conjugation factor e4 a"/>
    <property type="match status" value="1"/>
</dbReference>
<dbReference type="SUPFAM" id="SSF57850">
    <property type="entry name" value="RING/U-box"/>
    <property type="match status" value="2"/>
</dbReference>
<dbReference type="InterPro" id="IPR017907">
    <property type="entry name" value="Znf_RING_CS"/>
</dbReference>
<feature type="compositionally biased region" description="Low complexity" evidence="16">
    <location>
        <begin position="583"/>
        <end position="602"/>
    </location>
</feature>
<evidence type="ECO:0000256" key="14">
    <source>
        <dbReference type="PROSITE-ProRule" id="PRU00207"/>
    </source>
</evidence>
<keyword evidence="8 14" id="KW-0479">Metal-binding</keyword>
<dbReference type="GO" id="GO:0036503">
    <property type="term" value="P:ERAD pathway"/>
    <property type="evidence" value="ECO:0007669"/>
    <property type="project" value="InterPro"/>
</dbReference>
<dbReference type="Pfam" id="PF04564">
    <property type="entry name" value="U-box"/>
    <property type="match status" value="1"/>
</dbReference>
<feature type="domain" description="RING-type" evidence="17">
    <location>
        <begin position="167"/>
        <end position="208"/>
    </location>
</feature>
<dbReference type="EMBL" id="CP023324">
    <property type="protein sequence ID" value="ATY61400.1"/>
    <property type="molecule type" value="Genomic_DNA"/>
</dbReference>
<dbReference type="UniPathway" id="UPA00143"/>
<evidence type="ECO:0000313" key="21">
    <source>
        <dbReference type="Proteomes" id="UP000323067"/>
    </source>
</evidence>
<comment type="catalytic activity">
    <reaction evidence="1">
        <text>S-ubiquitinyl-[E2 ubiquitin-conjugating enzyme]-L-cysteine + [acceptor protein]-L-lysine = [E2 ubiquitin-conjugating enzyme]-L-cysteine + N(6)-ubiquitinyl-[acceptor protein]-L-lysine.</text>
        <dbReference type="EC" id="2.3.2.27"/>
    </reaction>
</comment>
<evidence type="ECO:0000259" key="19">
    <source>
        <dbReference type="PROSITE" id="PS51698"/>
    </source>
</evidence>
<dbReference type="PROSITE" id="PS00518">
    <property type="entry name" value="ZF_RING_1"/>
    <property type="match status" value="1"/>
</dbReference>
<evidence type="ECO:0000256" key="8">
    <source>
        <dbReference type="ARBA" id="ARBA00022723"/>
    </source>
</evidence>
<dbReference type="SMART" id="SM00184">
    <property type="entry name" value="RING"/>
    <property type="match status" value="1"/>
</dbReference>
<dbReference type="PANTHER" id="PTHR13931:SF2">
    <property type="entry name" value="UBIQUITIN CONJUGATION FACTOR E4 B"/>
    <property type="match status" value="1"/>
</dbReference>
<dbReference type="Proteomes" id="UP000323067">
    <property type="component" value="Chromosome vii"/>
</dbReference>
<evidence type="ECO:0000256" key="7">
    <source>
        <dbReference type="ARBA" id="ARBA00022679"/>
    </source>
</evidence>
<evidence type="ECO:0000256" key="11">
    <source>
        <dbReference type="ARBA" id="ARBA00022833"/>
    </source>
</evidence>
<evidence type="ECO:0000256" key="12">
    <source>
        <dbReference type="ARBA" id="ARBA00023110"/>
    </source>
</evidence>
<evidence type="ECO:0000256" key="13">
    <source>
        <dbReference type="ARBA" id="ARBA00023242"/>
    </source>
</evidence>
<dbReference type="InterPro" id="IPR013083">
    <property type="entry name" value="Znf_RING/FYVE/PHD"/>
</dbReference>
<dbReference type="PROSITE" id="PS50145">
    <property type="entry name" value="ZF_TRAF"/>
    <property type="match status" value="1"/>
</dbReference>
<evidence type="ECO:0000256" key="4">
    <source>
        <dbReference type="ARBA" id="ARBA00004906"/>
    </source>
</evidence>
<evidence type="ECO:0000259" key="18">
    <source>
        <dbReference type="PROSITE" id="PS50145"/>
    </source>
</evidence>
<dbReference type="PANTHER" id="PTHR13931">
    <property type="entry name" value="UBIQUITINATION FACTOR E4"/>
    <property type="match status" value="1"/>
</dbReference>
<evidence type="ECO:0000256" key="6">
    <source>
        <dbReference type="ARBA" id="ARBA00022490"/>
    </source>
</evidence>
<dbReference type="GO" id="GO:0000209">
    <property type="term" value="P:protein polyubiquitination"/>
    <property type="evidence" value="ECO:0007669"/>
    <property type="project" value="TreeGrafter"/>
</dbReference>
<proteinExistence type="inferred from homology"/>
<dbReference type="CDD" id="cd16658">
    <property type="entry name" value="RING-Ubox_UBE4B"/>
    <property type="match status" value="1"/>
</dbReference>
<comment type="subcellular location">
    <subcellularLocation>
        <location evidence="3">Cytoplasm</location>
    </subcellularLocation>
    <subcellularLocation>
        <location evidence="2">Nucleus</location>
    </subcellularLocation>
</comment>
<dbReference type="SMART" id="SM00504">
    <property type="entry name" value="Ubox"/>
    <property type="match status" value="1"/>
</dbReference>
<dbReference type="GO" id="GO:0003755">
    <property type="term" value="F:peptidyl-prolyl cis-trans isomerase activity"/>
    <property type="evidence" value="ECO:0007669"/>
    <property type="project" value="UniProtKB-KW"/>
</dbReference>
<evidence type="ECO:0000256" key="5">
    <source>
        <dbReference type="ARBA" id="ARBA00007434"/>
    </source>
</evidence>
<comment type="similarity">
    <text evidence="5">Belongs to the ubiquitin conjugation factor E4 family.</text>
</comment>
<dbReference type="InterPro" id="IPR045132">
    <property type="entry name" value="UBE4"/>
</dbReference>